<dbReference type="FunFam" id="3.40.50.720:FF:000084">
    <property type="entry name" value="Short-chain dehydrogenase reductase"/>
    <property type="match status" value="1"/>
</dbReference>
<accession>A0A1S1Z047</accession>
<dbReference type="STRING" id="915059.NH26_09845"/>
<organism evidence="2 3">
    <name type="scientific">Flammeovirga pacifica</name>
    <dbReference type="NCBI Taxonomy" id="915059"/>
    <lineage>
        <taxon>Bacteria</taxon>
        <taxon>Pseudomonadati</taxon>
        <taxon>Bacteroidota</taxon>
        <taxon>Cytophagia</taxon>
        <taxon>Cytophagales</taxon>
        <taxon>Flammeovirgaceae</taxon>
        <taxon>Flammeovirga</taxon>
    </lineage>
</organism>
<dbReference type="InterPro" id="IPR050259">
    <property type="entry name" value="SDR"/>
</dbReference>
<gene>
    <name evidence="2" type="ORF">NH26_09845</name>
</gene>
<dbReference type="RefSeq" id="WP_044221206.1">
    <property type="nucleotide sequence ID" value="NZ_JRYR02000001.1"/>
</dbReference>
<dbReference type="PANTHER" id="PTHR42879:SF2">
    <property type="entry name" value="3-OXOACYL-[ACYL-CARRIER-PROTEIN] REDUCTASE FABG"/>
    <property type="match status" value="1"/>
</dbReference>
<dbReference type="PRINTS" id="PR00081">
    <property type="entry name" value="GDHRDH"/>
</dbReference>
<dbReference type="PRINTS" id="PR00080">
    <property type="entry name" value="SDRFAMILY"/>
</dbReference>
<name>A0A1S1Z047_FLAPC</name>
<dbReference type="EMBL" id="JRYR02000001">
    <property type="protein sequence ID" value="OHX66639.1"/>
    <property type="molecule type" value="Genomic_DNA"/>
</dbReference>
<comment type="caution">
    <text evidence="2">The sequence shown here is derived from an EMBL/GenBank/DDBJ whole genome shotgun (WGS) entry which is preliminary data.</text>
</comment>
<comment type="similarity">
    <text evidence="1">Belongs to the short-chain dehydrogenases/reductases (SDR) family.</text>
</comment>
<proteinExistence type="inferred from homology"/>
<protein>
    <recommendedName>
        <fullName evidence="4">Short-chain dehydrogenase</fullName>
    </recommendedName>
</protein>
<dbReference type="SUPFAM" id="SSF51735">
    <property type="entry name" value="NAD(P)-binding Rossmann-fold domains"/>
    <property type="match status" value="1"/>
</dbReference>
<dbReference type="Proteomes" id="UP000179797">
    <property type="component" value="Unassembled WGS sequence"/>
</dbReference>
<evidence type="ECO:0000256" key="1">
    <source>
        <dbReference type="ARBA" id="ARBA00006484"/>
    </source>
</evidence>
<evidence type="ECO:0000313" key="3">
    <source>
        <dbReference type="Proteomes" id="UP000179797"/>
    </source>
</evidence>
<sequence>MKLLENKVALVTGATKTKGLGRAIAEKLAELGAKVVLTGRKSSKEGMEANVAAIKANGGEAMGVLVDVSDAAQVDSAIQQVLDAYGSLDIVVNNAGVGFGSALLDENTDKDWDANYAVNVKGALAVCKGAIPAMEKSGGGAIVNVASTAGIAAGMGMPYPYVATKHALVGATKVLAIEQAAKGIRANVVAPGAINTDMLQEAYKAIAEAEGCSVEEAAAKENAGIPLGRPAEPSEIAEAIVYLASPAASYITGIVLPVHGGMAPGL</sequence>
<dbReference type="OrthoDB" id="9804774at2"/>
<evidence type="ECO:0000313" key="2">
    <source>
        <dbReference type="EMBL" id="OHX66639.1"/>
    </source>
</evidence>
<dbReference type="AlphaFoldDB" id="A0A1S1Z047"/>
<dbReference type="Pfam" id="PF13561">
    <property type="entry name" value="adh_short_C2"/>
    <property type="match status" value="1"/>
</dbReference>
<evidence type="ECO:0008006" key="4">
    <source>
        <dbReference type="Google" id="ProtNLM"/>
    </source>
</evidence>
<keyword evidence="3" id="KW-1185">Reference proteome</keyword>
<dbReference type="InterPro" id="IPR036291">
    <property type="entry name" value="NAD(P)-bd_dom_sf"/>
</dbReference>
<dbReference type="Gene3D" id="3.40.50.720">
    <property type="entry name" value="NAD(P)-binding Rossmann-like Domain"/>
    <property type="match status" value="1"/>
</dbReference>
<reference evidence="2 3" key="1">
    <citation type="journal article" date="2012" name="Int. J. Syst. Evol. Microbiol.">
        <title>Flammeovirga pacifica sp. nov., isolated from deep-sea sediment.</title>
        <authorList>
            <person name="Xu H."/>
            <person name="Fu Y."/>
            <person name="Yang N."/>
            <person name="Ding Z."/>
            <person name="Lai Q."/>
            <person name="Zeng R."/>
        </authorList>
    </citation>
    <scope>NUCLEOTIDE SEQUENCE [LARGE SCALE GENOMIC DNA]</scope>
    <source>
        <strain evidence="3">DSM 24597 / LMG 26175 / WPAGA1</strain>
    </source>
</reference>
<dbReference type="CDD" id="cd05233">
    <property type="entry name" value="SDR_c"/>
    <property type="match status" value="1"/>
</dbReference>
<dbReference type="InterPro" id="IPR002347">
    <property type="entry name" value="SDR_fam"/>
</dbReference>
<dbReference type="PANTHER" id="PTHR42879">
    <property type="entry name" value="3-OXOACYL-(ACYL-CARRIER-PROTEIN) REDUCTASE"/>
    <property type="match status" value="1"/>
</dbReference>